<keyword evidence="3" id="KW-1185">Reference proteome</keyword>
<dbReference type="Proteomes" id="UP001141806">
    <property type="component" value="Unassembled WGS sequence"/>
</dbReference>
<evidence type="ECO:0000313" key="2">
    <source>
        <dbReference type="EMBL" id="KAJ4975305.1"/>
    </source>
</evidence>
<dbReference type="EMBL" id="JAMYWD010000003">
    <property type="protein sequence ID" value="KAJ4975305.1"/>
    <property type="molecule type" value="Genomic_DNA"/>
</dbReference>
<dbReference type="PANTHER" id="PTHR31579:SF58">
    <property type="entry name" value="PLANT-SPECIFIC DOMAIN TIGR01615 FAMILY PROTEIN"/>
    <property type="match status" value="1"/>
</dbReference>
<evidence type="ECO:0000313" key="3">
    <source>
        <dbReference type="Proteomes" id="UP001141806"/>
    </source>
</evidence>
<dbReference type="NCBIfam" id="TIGR01615">
    <property type="entry name" value="A_thal_3542"/>
    <property type="match status" value="1"/>
</dbReference>
<proteinExistence type="predicted"/>
<dbReference type="Pfam" id="PF04720">
    <property type="entry name" value="PDDEXK_6"/>
    <property type="match status" value="1"/>
</dbReference>
<dbReference type="AlphaFoldDB" id="A0A9Q0KRF5"/>
<feature type="compositionally biased region" description="Acidic residues" evidence="1">
    <location>
        <begin position="61"/>
        <end position="74"/>
    </location>
</feature>
<feature type="region of interest" description="Disordered" evidence="1">
    <location>
        <begin position="46"/>
        <end position="80"/>
    </location>
</feature>
<accession>A0A9Q0KRF5</accession>
<sequence length="310" mass="34787">MTGVTARIPAFDRVLMVANQSGKFPGEKASLHDMFFGFLEEIEESSESSCSNDSGGRYSDDAGDGDGDDEEQDENGSSAEERKAFWETQHQLLNAILIRTSSVESRIRQATKEALRESHMAGNVCVCRNPAAGGCRNCLRRDISERLRNAGFNCAICKSKWRSSPEIPSGEHTYIDVVEKSSKKGEVRVLIELNFRAEFEMARASEEYNRLINRLPEVLVGKSERFRSLVKILCSAAKKCMKDNKMHMGPWRKHKYMQAKWFGTCERIAPAPFFSTAFSDRPTKPARASMLTFDLLEKLPSLQPKAVAVV</sequence>
<dbReference type="PANTHER" id="PTHR31579">
    <property type="entry name" value="OS03G0796600 PROTEIN"/>
    <property type="match status" value="1"/>
</dbReference>
<evidence type="ECO:0000256" key="1">
    <source>
        <dbReference type="SAM" id="MobiDB-lite"/>
    </source>
</evidence>
<dbReference type="InterPro" id="IPR006502">
    <property type="entry name" value="PDDEXK-like"/>
</dbReference>
<comment type="caution">
    <text evidence="2">The sequence shown here is derived from an EMBL/GenBank/DDBJ whole genome shotgun (WGS) entry which is preliminary data.</text>
</comment>
<dbReference type="OrthoDB" id="691424at2759"/>
<feature type="compositionally biased region" description="Low complexity" evidence="1">
    <location>
        <begin position="47"/>
        <end position="57"/>
    </location>
</feature>
<organism evidence="2 3">
    <name type="scientific">Protea cynaroides</name>
    <dbReference type="NCBI Taxonomy" id="273540"/>
    <lineage>
        <taxon>Eukaryota</taxon>
        <taxon>Viridiplantae</taxon>
        <taxon>Streptophyta</taxon>
        <taxon>Embryophyta</taxon>
        <taxon>Tracheophyta</taxon>
        <taxon>Spermatophyta</taxon>
        <taxon>Magnoliopsida</taxon>
        <taxon>Proteales</taxon>
        <taxon>Proteaceae</taxon>
        <taxon>Protea</taxon>
    </lineage>
</organism>
<gene>
    <name evidence="2" type="ORF">NE237_000411</name>
</gene>
<reference evidence="2" key="1">
    <citation type="journal article" date="2023" name="Plant J.">
        <title>The genome of the king protea, Protea cynaroides.</title>
        <authorList>
            <person name="Chang J."/>
            <person name="Duong T.A."/>
            <person name="Schoeman C."/>
            <person name="Ma X."/>
            <person name="Roodt D."/>
            <person name="Barker N."/>
            <person name="Li Z."/>
            <person name="Van de Peer Y."/>
            <person name="Mizrachi E."/>
        </authorList>
    </citation>
    <scope>NUCLEOTIDE SEQUENCE</scope>
    <source>
        <tissue evidence="2">Young leaves</tissue>
    </source>
</reference>
<protein>
    <submittedName>
        <fullName evidence="2">Uncharacterized protein</fullName>
    </submittedName>
</protein>
<name>A0A9Q0KRF5_9MAGN</name>